<feature type="compositionally biased region" description="Pro residues" evidence="1">
    <location>
        <begin position="167"/>
        <end position="180"/>
    </location>
</feature>
<keyword evidence="2" id="KW-0560">Oxidoreductase</keyword>
<dbReference type="EC" id="1.9.3.1" evidence="2"/>
<gene>
    <name evidence="2" type="ORF">AVDCRST_MAG76-2459</name>
</gene>
<feature type="compositionally biased region" description="Basic residues" evidence="1">
    <location>
        <begin position="136"/>
        <end position="151"/>
    </location>
</feature>
<feature type="compositionally biased region" description="Basic and acidic residues" evidence="1">
    <location>
        <begin position="270"/>
        <end position="284"/>
    </location>
</feature>
<feature type="region of interest" description="Disordered" evidence="1">
    <location>
        <begin position="303"/>
        <end position="328"/>
    </location>
</feature>
<dbReference type="EMBL" id="CADCSZ010000154">
    <property type="protein sequence ID" value="CAA9254433.1"/>
    <property type="molecule type" value="Genomic_DNA"/>
</dbReference>
<accession>A0A6J4IMD7</accession>
<feature type="region of interest" description="Disordered" evidence="1">
    <location>
        <begin position="263"/>
        <end position="290"/>
    </location>
</feature>
<reference evidence="2" key="1">
    <citation type="submission" date="2020-02" db="EMBL/GenBank/DDBJ databases">
        <authorList>
            <person name="Meier V. D."/>
        </authorList>
    </citation>
    <scope>NUCLEOTIDE SEQUENCE</scope>
    <source>
        <strain evidence="2">AVDCRST_MAG76</strain>
    </source>
</reference>
<feature type="compositionally biased region" description="Basic residues" evidence="1">
    <location>
        <begin position="103"/>
        <end position="116"/>
    </location>
</feature>
<dbReference type="AlphaFoldDB" id="A0A6J4IMD7"/>
<name>A0A6J4IMD7_9ACTN</name>
<proteinExistence type="predicted"/>
<protein>
    <submittedName>
        <fullName evidence="2">Cytochrome c oxidase polypeptide III</fullName>
        <ecNumber evidence="2">1.9.3.1</ecNumber>
    </submittedName>
</protein>
<organism evidence="2">
    <name type="scientific">uncultured Acidimicrobiales bacterium</name>
    <dbReference type="NCBI Taxonomy" id="310071"/>
    <lineage>
        <taxon>Bacteria</taxon>
        <taxon>Bacillati</taxon>
        <taxon>Actinomycetota</taxon>
        <taxon>Acidimicrobiia</taxon>
        <taxon>Acidimicrobiales</taxon>
        <taxon>environmental samples</taxon>
    </lineage>
</organism>
<evidence type="ECO:0000313" key="2">
    <source>
        <dbReference type="EMBL" id="CAA9254433.1"/>
    </source>
</evidence>
<feature type="compositionally biased region" description="Basic residues" evidence="1">
    <location>
        <begin position="186"/>
        <end position="211"/>
    </location>
</feature>
<feature type="region of interest" description="Disordered" evidence="1">
    <location>
        <begin position="1"/>
        <end position="249"/>
    </location>
</feature>
<feature type="non-terminal residue" evidence="2">
    <location>
        <position position="1"/>
    </location>
</feature>
<sequence>RHAGVGDQLTTSRARLDGPADRPQPPPALGPGRARLGQSSLGPLRPRPVWLAAAVASRRHRGDSRRQAAGGLSSRRPLAVAPDRRLRAGPDLPGRAAQGPAGHRCRRAHPRRRRHRVELAGGAPDDRGGGGELRTGVRRPGQRRRQRRRRRLGDGPGHPVLRHRLFQPPPQLLLPAPPEPGVAGRRDRRPRLHAGDHRRRPRCRQRRRRPHGPPPPAVRQSGLHPRPGGGDRPGRHGRRAPDPGPCRHGLRLDQARLRLHLLPAGRVRPRPHDGNDDHGDDDRGVGAQGPLHLPPVRHHHQHHQVLGSDGGHVGHRVRHPLPRTSPHL</sequence>
<dbReference type="GO" id="GO:0016491">
    <property type="term" value="F:oxidoreductase activity"/>
    <property type="evidence" value="ECO:0007669"/>
    <property type="project" value="UniProtKB-KW"/>
</dbReference>
<feature type="non-terminal residue" evidence="2">
    <location>
        <position position="328"/>
    </location>
</feature>
<evidence type="ECO:0000256" key="1">
    <source>
        <dbReference type="SAM" id="MobiDB-lite"/>
    </source>
</evidence>